<dbReference type="Proteomes" id="UP000092461">
    <property type="component" value="Unassembled WGS sequence"/>
</dbReference>
<dbReference type="InterPro" id="IPR000504">
    <property type="entry name" value="RRM_dom"/>
</dbReference>
<keyword evidence="1 2" id="KW-0694">RNA-binding</keyword>
<dbReference type="EMBL" id="AJWK01031517">
    <property type="status" value="NOT_ANNOTATED_CDS"/>
    <property type="molecule type" value="Genomic_DNA"/>
</dbReference>
<dbReference type="PROSITE" id="PS50102">
    <property type="entry name" value="RRM"/>
    <property type="match status" value="1"/>
</dbReference>
<organism evidence="4 5">
    <name type="scientific">Lutzomyia longipalpis</name>
    <name type="common">Sand fly</name>
    <dbReference type="NCBI Taxonomy" id="7200"/>
    <lineage>
        <taxon>Eukaryota</taxon>
        <taxon>Metazoa</taxon>
        <taxon>Ecdysozoa</taxon>
        <taxon>Arthropoda</taxon>
        <taxon>Hexapoda</taxon>
        <taxon>Insecta</taxon>
        <taxon>Pterygota</taxon>
        <taxon>Neoptera</taxon>
        <taxon>Endopterygota</taxon>
        <taxon>Diptera</taxon>
        <taxon>Nematocera</taxon>
        <taxon>Psychodoidea</taxon>
        <taxon>Psychodidae</taxon>
        <taxon>Lutzomyia</taxon>
        <taxon>Lutzomyia</taxon>
    </lineage>
</organism>
<dbReference type="InterPro" id="IPR012677">
    <property type="entry name" value="Nucleotide-bd_a/b_plait_sf"/>
</dbReference>
<protein>
    <recommendedName>
        <fullName evidence="3">RRM domain-containing protein</fullName>
    </recommendedName>
</protein>
<reference evidence="4" key="1">
    <citation type="submission" date="2020-05" db="UniProtKB">
        <authorList>
            <consortium name="EnsemblMetazoa"/>
        </authorList>
    </citation>
    <scope>IDENTIFICATION</scope>
    <source>
        <strain evidence="4">Jacobina</strain>
    </source>
</reference>
<dbReference type="GO" id="GO:0003723">
    <property type="term" value="F:RNA binding"/>
    <property type="evidence" value="ECO:0007669"/>
    <property type="project" value="UniProtKB-UniRule"/>
</dbReference>
<dbReference type="VEuPathDB" id="VectorBase:LLONM1_003187"/>
<proteinExistence type="predicted"/>
<evidence type="ECO:0000313" key="5">
    <source>
        <dbReference type="Proteomes" id="UP000092461"/>
    </source>
</evidence>
<dbReference type="Gene3D" id="3.30.70.330">
    <property type="match status" value="1"/>
</dbReference>
<evidence type="ECO:0000313" key="4">
    <source>
        <dbReference type="EnsemblMetazoa" id="LLOJ009191-PA"/>
    </source>
</evidence>
<feature type="domain" description="RRM" evidence="3">
    <location>
        <begin position="37"/>
        <end position="114"/>
    </location>
</feature>
<dbReference type="AlphaFoldDB" id="A0A1B0CW06"/>
<dbReference type="SMART" id="SM00360">
    <property type="entry name" value="RRM"/>
    <property type="match status" value="2"/>
</dbReference>
<dbReference type="SUPFAM" id="SSF54928">
    <property type="entry name" value="RNA-binding domain, RBD"/>
    <property type="match status" value="1"/>
</dbReference>
<dbReference type="EnsemblMetazoa" id="LLOJ009191-RA">
    <property type="protein sequence ID" value="LLOJ009191-PA"/>
    <property type="gene ID" value="LLOJ009191"/>
</dbReference>
<accession>A0A1B0CW06</accession>
<dbReference type="Pfam" id="PF00076">
    <property type="entry name" value="RRM_1"/>
    <property type="match status" value="1"/>
</dbReference>
<dbReference type="VEuPathDB" id="VectorBase:LLOJ009191"/>
<name>A0A1B0CW06_LUTLO</name>
<evidence type="ECO:0000256" key="1">
    <source>
        <dbReference type="ARBA" id="ARBA00022884"/>
    </source>
</evidence>
<evidence type="ECO:0000256" key="2">
    <source>
        <dbReference type="PROSITE-ProRule" id="PRU00176"/>
    </source>
</evidence>
<evidence type="ECO:0000259" key="3">
    <source>
        <dbReference type="PROSITE" id="PS50102"/>
    </source>
</evidence>
<sequence>MALLFVSGVHYKVIQVNGQRLVGPPDVFVGKEPPEKCEIFISNIPNQLTECDIMPIISSFGGVFQLRLMMKISGENRGFCYVMYICERDALNAIRNLNKVMVYGNRLRVSLSKNRRHLIFGGINPNVPDDVILQGLLAYVQPSKVNIFTKFNGKCALLEFANHRDAAMAKRAFGVHARKFGPGIFIRWYD</sequence>
<keyword evidence="5" id="KW-1185">Reference proteome</keyword>
<dbReference type="InterPro" id="IPR035979">
    <property type="entry name" value="RBD_domain_sf"/>
</dbReference>
<dbReference type="PANTHER" id="PTHR21245">
    <property type="entry name" value="HETEROGENEOUS NUCLEAR RIBONUCLEOPROTEIN"/>
    <property type="match status" value="1"/>
</dbReference>
<dbReference type="EMBL" id="AJWK01031518">
    <property type="status" value="NOT_ANNOTATED_CDS"/>
    <property type="molecule type" value="Genomic_DNA"/>
</dbReference>